<gene>
    <name evidence="1" type="ORF">O181_048974</name>
</gene>
<dbReference type="Proteomes" id="UP000765509">
    <property type="component" value="Unassembled WGS sequence"/>
</dbReference>
<comment type="caution">
    <text evidence="1">The sequence shown here is derived from an EMBL/GenBank/DDBJ whole genome shotgun (WGS) entry which is preliminary data.</text>
</comment>
<keyword evidence="2" id="KW-1185">Reference proteome</keyword>
<proteinExistence type="predicted"/>
<protein>
    <submittedName>
        <fullName evidence="1">Uncharacterized protein</fullName>
    </submittedName>
</protein>
<organism evidence="1 2">
    <name type="scientific">Austropuccinia psidii MF-1</name>
    <dbReference type="NCBI Taxonomy" id="1389203"/>
    <lineage>
        <taxon>Eukaryota</taxon>
        <taxon>Fungi</taxon>
        <taxon>Dikarya</taxon>
        <taxon>Basidiomycota</taxon>
        <taxon>Pucciniomycotina</taxon>
        <taxon>Pucciniomycetes</taxon>
        <taxon>Pucciniales</taxon>
        <taxon>Sphaerophragmiaceae</taxon>
        <taxon>Austropuccinia</taxon>
    </lineage>
</organism>
<dbReference type="EMBL" id="AVOT02020847">
    <property type="protein sequence ID" value="MBW0509259.1"/>
    <property type="molecule type" value="Genomic_DNA"/>
</dbReference>
<evidence type="ECO:0000313" key="1">
    <source>
        <dbReference type="EMBL" id="MBW0509259.1"/>
    </source>
</evidence>
<reference evidence="1" key="1">
    <citation type="submission" date="2021-03" db="EMBL/GenBank/DDBJ databases">
        <title>Draft genome sequence of rust myrtle Austropuccinia psidii MF-1, a brazilian biotype.</title>
        <authorList>
            <person name="Quecine M.C."/>
            <person name="Pachon D.M.R."/>
            <person name="Bonatelli M.L."/>
            <person name="Correr F.H."/>
            <person name="Franceschini L.M."/>
            <person name="Leite T.F."/>
            <person name="Margarido G.R.A."/>
            <person name="Almeida C.A."/>
            <person name="Ferrarezi J.A."/>
            <person name="Labate C.A."/>
        </authorList>
    </citation>
    <scope>NUCLEOTIDE SEQUENCE</scope>
    <source>
        <strain evidence="1">MF-1</strain>
    </source>
</reference>
<evidence type="ECO:0000313" key="2">
    <source>
        <dbReference type="Proteomes" id="UP000765509"/>
    </source>
</evidence>
<name>A0A9Q3HND8_9BASI</name>
<sequence>MKKPNINILKCQISIQEYGGNMTIFHKDRNTHKNADVLSRWPSPNDIDNPSYVPEEASSQIPTKGVSVTDLKNTFIEEVSSSYTQDRNCSILCQSITKDSKYSSLIHALDEILKK</sequence>
<dbReference type="AlphaFoldDB" id="A0A9Q3HND8"/>
<dbReference type="OrthoDB" id="2507171at2759"/>
<accession>A0A9Q3HND8</accession>